<keyword evidence="1" id="KW-1133">Transmembrane helix</keyword>
<dbReference type="Proteomes" id="UP000008963">
    <property type="component" value="Chromosome"/>
</dbReference>
<proteinExistence type="predicted"/>
<reference evidence="3" key="1">
    <citation type="journal article" date="2013" name="ISME J.">
        <title>A small predatory core genome in the divergent marine Bacteriovorax marinus SJ and the terrestrial Bdellovibrio bacteriovorus.</title>
        <authorList>
            <person name="Crossman L.C."/>
            <person name="Chen H."/>
            <person name="Cerdeno-Tarraga A.M."/>
            <person name="Brooks K."/>
            <person name="Quail M.A."/>
            <person name="Pineiro S.A."/>
            <person name="Hobley L."/>
            <person name="Sockett R.E."/>
            <person name="Bentley S.D."/>
            <person name="Parkhill J."/>
            <person name="Williams H.N."/>
            <person name="Stine O.C."/>
        </authorList>
    </citation>
    <scope>NUCLEOTIDE SEQUENCE [LARGE SCALE GENOMIC DNA]</scope>
    <source>
        <strain evidence="3">ATCC BAA-682 / DSM 15412 / SJ</strain>
    </source>
</reference>
<accession>E1X4G7</accession>
<evidence type="ECO:0000313" key="2">
    <source>
        <dbReference type="EMBL" id="CBW25397.1"/>
    </source>
</evidence>
<dbReference type="AlphaFoldDB" id="E1X4G7"/>
<dbReference type="STRING" id="862908.BMS_0484"/>
<keyword evidence="3" id="KW-1185">Reference proteome</keyword>
<keyword evidence="1" id="KW-0812">Transmembrane</keyword>
<evidence type="ECO:0000256" key="1">
    <source>
        <dbReference type="SAM" id="Phobius"/>
    </source>
</evidence>
<feature type="transmembrane region" description="Helical" evidence="1">
    <location>
        <begin position="9"/>
        <end position="27"/>
    </location>
</feature>
<feature type="transmembrane region" description="Helical" evidence="1">
    <location>
        <begin position="47"/>
        <end position="70"/>
    </location>
</feature>
<evidence type="ECO:0000313" key="3">
    <source>
        <dbReference type="Proteomes" id="UP000008963"/>
    </source>
</evidence>
<name>E1X4G7_HALMS</name>
<protein>
    <submittedName>
        <fullName evidence="2">Membrane protein</fullName>
    </submittedName>
</protein>
<dbReference type="HOGENOM" id="CLU_2649422_0_0_7"/>
<dbReference type="EMBL" id="FQ312005">
    <property type="protein sequence ID" value="CBW25397.1"/>
    <property type="molecule type" value="Genomic_DNA"/>
</dbReference>
<organism evidence="2 3">
    <name type="scientific">Halobacteriovorax marinus (strain ATCC BAA-682 / DSM 15412 / SJ)</name>
    <name type="common">Bacteriovorax marinus</name>
    <dbReference type="NCBI Taxonomy" id="862908"/>
    <lineage>
        <taxon>Bacteria</taxon>
        <taxon>Pseudomonadati</taxon>
        <taxon>Bdellovibrionota</taxon>
        <taxon>Bacteriovoracia</taxon>
        <taxon>Bacteriovoracales</taxon>
        <taxon>Halobacteriovoraceae</taxon>
        <taxon>Halobacteriovorax</taxon>
    </lineage>
</organism>
<gene>
    <name evidence="2" type="ordered locus">BMS_0484</name>
</gene>
<dbReference type="PATRIC" id="fig|862908.3.peg.461"/>
<dbReference type="KEGG" id="bmx:BMS_0484"/>
<keyword evidence="1" id="KW-0472">Membrane</keyword>
<sequence>MGSSLINTFIYLFIYYIAILNIALVFYARPQFLGRFSFNYGNPPIRFLFAVLLLLASIGLGVLTCILRYFNSIIIF</sequence>
<dbReference type="RefSeq" id="WP_014243184.1">
    <property type="nucleotide sequence ID" value="NC_016620.1"/>
</dbReference>